<dbReference type="Proteomes" id="UP000805649">
    <property type="component" value="Unassembled WGS sequence"/>
</dbReference>
<protein>
    <submittedName>
        <fullName evidence="1">Tryptophan synthase</fullName>
    </submittedName>
</protein>
<keyword evidence="2" id="KW-1185">Reference proteome</keyword>
<comment type="caution">
    <text evidence="1">The sequence shown here is derived from an EMBL/GenBank/DDBJ whole genome shotgun (WGS) entry which is preliminary data.</text>
</comment>
<evidence type="ECO:0000313" key="1">
    <source>
        <dbReference type="EMBL" id="KAL0940574.1"/>
    </source>
</evidence>
<sequence>MEKGGADVIELGAPFTDPIADGPTIQTSNTVALQHGVTIESTLQMVKDARNQGLKAPVMLMGYYNPLLSYGEERLLNDCKSAGVNGFIVVDLPPEEAISFRKLCTKGGLSYVPLIAPATSDARMKILCKLADSFIYVVSRQGVTGALGSLNANLPALLDRVKQYSGDKPAAVGFGVSTREHFLSVAQLADGVVVGSQIITTLQKAAPGELFNDVEKYCAYLCGRDDAQNETTREVGIVEAIAGAKEPQNPTVDAITADQDSELVAQLAAMHGKIPERFGEFGGQYVPESLMDCLSQLEEGFNKIKDDPSFWEEYRSYYEYMGRPGHLHLAERLTEHAGGANIWLKREDLNHTGSHKINNALGQLLLAKRLGKTKIIAETGAGQHGVATATVCAKFGMECTVYMGAEDVRRQALNVFRMKLLGAKVVAVEAGSKTLRDAVNEAMRAWVVELDTTHYIIGSAIGPHPFPTIVRTFQSVIGNETKQQMLEKRGKLPDAVVACVGGGSNAVGMFYPFANDPSVKLLGVEAGGDGIDTARHSATLSGGSKGVLHGVKTYILQDKHGQVAETHSVSAGLDYPGVGPELSSWKDSERAKYVAATDAEAFIGFRLMSQLEGIIPALESAHGIYGAIELAKTMKKDEDIVICLSGRGDKDVQSVADELPKLGPKIGWDLRF</sequence>
<dbReference type="EMBL" id="VUJX02000002">
    <property type="protein sequence ID" value="KAL0940574.1"/>
    <property type="molecule type" value="Genomic_DNA"/>
</dbReference>
<evidence type="ECO:0000313" key="2">
    <source>
        <dbReference type="Proteomes" id="UP000805649"/>
    </source>
</evidence>
<gene>
    <name evidence="1" type="ORF">CTRU02_203337</name>
</gene>
<organism evidence="1 2">
    <name type="scientific">Colletotrichum truncatum</name>
    <name type="common">Anthracnose fungus</name>
    <name type="synonym">Colletotrichum capsici</name>
    <dbReference type="NCBI Taxonomy" id="5467"/>
    <lineage>
        <taxon>Eukaryota</taxon>
        <taxon>Fungi</taxon>
        <taxon>Dikarya</taxon>
        <taxon>Ascomycota</taxon>
        <taxon>Pezizomycotina</taxon>
        <taxon>Sordariomycetes</taxon>
        <taxon>Hypocreomycetidae</taxon>
        <taxon>Glomerellales</taxon>
        <taxon>Glomerellaceae</taxon>
        <taxon>Colletotrichum</taxon>
        <taxon>Colletotrichum truncatum species complex</taxon>
    </lineage>
</organism>
<proteinExistence type="predicted"/>
<name>A0ACC3Z8X8_COLTU</name>
<accession>A0ACC3Z8X8</accession>
<reference evidence="1 2" key="1">
    <citation type="journal article" date="2020" name="Phytopathology">
        <title>Genome Sequence Resources of Colletotrichum truncatum, C. plurivorum, C. musicola, and C. sojae: Four Species Pathogenic to Soybean (Glycine max).</title>
        <authorList>
            <person name="Rogerio F."/>
            <person name="Boufleur T.R."/>
            <person name="Ciampi-Guillardi M."/>
            <person name="Sukno S.A."/>
            <person name="Thon M.R."/>
            <person name="Massola Junior N.S."/>
            <person name="Baroncelli R."/>
        </authorList>
    </citation>
    <scope>NUCLEOTIDE SEQUENCE [LARGE SCALE GENOMIC DNA]</scope>
    <source>
        <strain evidence="1 2">CMES1059</strain>
    </source>
</reference>